<name>A0A059G6Z6_9PROT</name>
<dbReference type="AlphaFoldDB" id="A0A059G6Z6"/>
<organism evidence="1 2">
    <name type="scientific">Hyphomonas oceanitis SCH89</name>
    <dbReference type="NCBI Taxonomy" id="1280953"/>
    <lineage>
        <taxon>Bacteria</taxon>
        <taxon>Pseudomonadati</taxon>
        <taxon>Pseudomonadota</taxon>
        <taxon>Alphaproteobacteria</taxon>
        <taxon>Hyphomonadales</taxon>
        <taxon>Hyphomonadaceae</taxon>
        <taxon>Hyphomonas</taxon>
    </lineage>
</organism>
<dbReference type="PATRIC" id="fig|1280953.3.peg.2384"/>
<proteinExistence type="predicted"/>
<dbReference type="EMBL" id="ARYL01000016">
    <property type="protein sequence ID" value="KDA02248.1"/>
    <property type="molecule type" value="Genomic_DNA"/>
</dbReference>
<dbReference type="Proteomes" id="UP000024942">
    <property type="component" value="Unassembled WGS sequence"/>
</dbReference>
<keyword evidence="2" id="KW-1185">Reference proteome</keyword>
<sequence length="40" mass="4592">MPGASKASSAYATFRREREKVEMLFTHLTSILKLDRLHLS</sequence>
<accession>A0A059G6Z6</accession>
<gene>
    <name evidence="1" type="ORF">HOC_11813</name>
</gene>
<evidence type="ECO:0000313" key="2">
    <source>
        <dbReference type="Proteomes" id="UP000024942"/>
    </source>
</evidence>
<comment type="caution">
    <text evidence="1">The sequence shown here is derived from an EMBL/GenBank/DDBJ whole genome shotgun (WGS) entry which is preliminary data.</text>
</comment>
<protein>
    <submittedName>
        <fullName evidence="1">Transposase IS4 family protein</fullName>
    </submittedName>
</protein>
<evidence type="ECO:0000313" key="1">
    <source>
        <dbReference type="EMBL" id="KDA02248.1"/>
    </source>
</evidence>
<reference evidence="1 2" key="1">
    <citation type="journal article" date="2014" name="Antonie Van Leeuwenhoek">
        <title>Hyphomonas beringensis sp. nov. and Hyphomonas chukchiensis sp. nov., isolated from surface seawater of the Bering Sea and Chukchi Sea.</title>
        <authorList>
            <person name="Li C."/>
            <person name="Lai Q."/>
            <person name="Li G."/>
            <person name="Dong C."/>
            <person name="Wang J."/>
            <person name="Liao Y."/>
            <person name="Shao Z."/>
        </authorList>
    </citation>
    <scope>NUCLEOTIDE SEQUENCE [LARGE SCALE GENOMIC DNA]</scope>
    <source>
        <strain evidence="1 2">SCH89</strain>
    </source>
</reference>